<dbReference type="STRING" id="261392.SAMN02745149_00513"/>
<dbReference type="AlphaFoldDB" id="A0A1T4JKF8"/>
<evidence type="ECO:0000313" key="2">
    <source>
        <dbReference type="Proteomes" id="UP000190423"/>
    </source>
</evidence>
<proteinExistence type="predicted"/>
<reference evidence="1 2" key="1">
    <citation type="submission" date="2017-02" db="EMBL/GenBank/DDBJ databases">
        <authorList>
            <person name="Peterson S.W."/>
        </authorList>
    </citation>
    <scope>NUCLEOTIDE SEQUENCE [LARGE SCALE GENOMIC DNA]</scope>
    <source>
        <strain evidence="1 2">ATCC BAA-908</strain>
    </source>
</reference>
<gene>
    <name evidence="1" type="ORF">SAMN02745149_00513</name>
</gene>
<evidence type="ECO:0000313" key="1">
    <source>
        <dbReference type="EMBL" id="SJZ30665.1"/>
    </source>
</evidence>
<accession>A0A1T4JKF8</accession>
<keyword evidence="2" id="KW-1185">Reference proteome</keyword>
<dbReference type="EMBL" id="FUWG01000003">
    <property type="protein sequence ID" value="SJZ30665.1"/>
    <property type="molecule type" value="Genomic_DNA"/>
</dbReference>
<dbReference type="RefSeq" id="WP_078932437.1">
    <property type="nucleotide sequence ID" value="NZ_FUWG01000003.1"/>
</dbReference>
<sequence>MNIKNENYIQISGWMINELDLKGNELLVYALIHGFCQDGKSVFKGSLNYIMAWLNISKPTAIACIQSLIDKGMIVKSIIYNKNSVAGCEYYTKKSRNIESELQKIPQKEEKGGKEILPPQNKKELKGSKEILPLQTEKKSEGGKETLPGWSKNLTMGSKEILPNNTNDNIKDSATAVKKTDFEILCEKYFGKNAFDSDFPRKAAAFFSKNQINNHDLYFSFIKNKLSEKQKINQVKNPRGLAYRLFFQSDIAQEFTEQQQTILLKKQNEEENQRKVEERKIVCPCCGNKFLPDYISSCPECDFDISAFDNKEKVIIHKKYLKLSDQQKTDYQNELKDIYFSMNTFIDLIKETPEQRKQKNVLVEQKEKELNIKYGLVS</sequence>
<organism evidence="1 2">
    <name type="scientific">Treponema porcinum</name>
    <dbReference type="NCBI Taxonomy" id="261392"/>
    <lineage>
        <taxon>Bacteria</taxon>
        <taxon>Pseudomonadati</taxon>
        <taxon>Spirochaetota</taxon>
        <taxon>Spirochaetia</taxon>
        <taxon>Spirochaetales</taxon>
        <taxon>Treponemataceae</taxon>
        <taxon>Treponema</taxon>
    </lineage>
</organism>
<dbReference type="GeneID" id="78315832"/>
<name>A0A1T4JKF8_TREPO</name>
<protein>
    <submittedName>
        <fullName evidence="1">Helix-turn-helix domain-containing protein</fullName>
    </submittedName>
</protein>
<dbReference type="InterPro" id="IPR036388">
    <property type="entry name" value="WH-like_DNA-bd_sf"/>
</dbReference>
<dbReference type="OrthoDB" id="1821976at2"/>
<dbReference type="Proteomes" id="UP000190423">
    <property type="component" value="Unassembled WGS sequence"/>
</dbReference>
<dbReference type="Gene3D" id="1.10.10.10">
    <property type="entry name" value="Winged helix-like DNA-binding domain superfamily/Winged helix DNA-binding domain"/>
    <property type="match status" value="1"/>
</dbReference>